<dbReference type="EMBL" id="LK033919">
    <property type="protein sequence ID" value="CDY60834.1"/>
    <property type="molecule type" value="Genomic_DNA"/>
</dbReference>
<evidence type="ECO:0000313" key="1">
    <source>
        <dbReference type="EMBL" id="CDY60834.1"/>
    </source>
</evidence>
<protein>
    <submittedName>
        <fullName evidence="1">BnaA09g53690D protein</fullName>
    </submittedName>
</protein>
<reference evidence="1 2" key="1">
    <citation type="journal article" date="2014" name="Science">
        <title>Plant genetics. Early allopolyploid evolution in the post-Neolithic Brassica napus oilseed genome.</title>
        <authorList>
            <person name="Chalhoub B."/>
            <person name="Denoeud F."/>
            <person name="Liu S."/>
            <person name="Parkin I.A."/>
            <person name="Tang H."/>
            <person name="Wang X."/>
            <person name="Chiquet J."/>
            <person name="Belcram H."/>
            <person name="Tong C."/>
            <person name="Samans B."/>
            <person name="Correa M."/>
            <person name="Da Silva C."/>
            <person name="Just J."/>
            <person name="Falentin C."/>
            <person name="Koh C.S."/>
            <person name="Le Clainche I."/>
            <person name="Bernard M."/>
            <person name="Bento P."/>
            <person name="Noel B."/>
            <person name="Labadie K."/>
            <person name="Alberti A."/>
            <person name="Charles M."/>
            <person name="Arnaud D."/>
            <person name="Guo H."/>
            <person name="Daviaud C."/>
            <person name="Alamery S."/>
            <person name="Jabbari K."/>
            <person name="Zhao M."/>
            <person name="Edger P.P."/>
            <person name="Chelaifa H."/>
            <person name="Tack D."/>
            <person name="Lassalle G."/>
            <person name="Mestiri I."/>
            <person name="Schnel N."/>
            <person name="Le Paslier M.C."/>
            <person name="Fan G."/>
            <person name="Renault V."/>
            <person name="Bayer P.E."/>
            <person name="Golicz A.A."/>
            <person name="Manoli S."/>
            <person name="Lee T.H."/>
            <person name="Thi V.H."/>
            <person name="Chalabi S."/>
            <person name="Hu Q."/>
            <person name="Fan C."/>
            <person name="Tollenaere R."/>
            <person name="Lu Y."/>
            <person name="Battail C."/>
            <person name="Shen J."/>
            <person name="Sidebottom C.H."/>
            <person name="Wang X."/>
            <person name="Canaguier A."/>
            <person name="Chauveau A."/>
            <person name="Berard A."/>
            <person name="Deniot G."/>
            <person name="Guan M."/>
            <person name="Liu Z."/>
            <person name="Sun F."/>
            <person name="Lim Y.P."/>
            <person name="Lyons E."/>
            <person name="Town C.D."/>
            <person name="Bancroft I."/>
            <person name="Wang X."/>
            <person name="Meng J."/>
            <person name="Ma J."/>
            <person name="Pires J.C."/>
            <person name="King G.J."/>
            <person name="Brunel D."/>
            <person name="Delourme R."/>
            <person name="Renard M."/>
            <person name="Aury J.M."/>
            <person name="Adams K.L."/>
            <person name="Batley J."/>
            <person name="Snowdon R.J."/>
            <person name="Tost J."/>
            <person name="Edwards D."/>
            <person name="Zhou Y."/>
            <person name="Hua W."/>
            <person name="Sharpe A.G."/>
            <person name="Paterson A.H."/>
            <person name="Guan C."/>
            <person name="Wincker P."/>
        </authorList>
    </citation>
    <scope>NUCLEOTIDE SEQUENCE [LARGE SCALE GENOMIC DNA]</scope>
    <source>
        <strain evidence="2">cv. Darmor-bzh</strain>
    </source>
</reference>
<gene>
    <name evidence="1" type="primary">BnaA09g53690D</name>
    <name evidence="1" type="ORF">GSBRNA2T00030113001</name>
</gene>
<accession>A0A078JAC8</accession>
<sequence length="28" mass="3066">MIARCCLLPPPNLSTSTTSTWTLTKLSE</sequence>
<name>A0A078JAC8_BRANA</name>
<dbReference type="Proteomes" id="UP000028999">
    <property type="component" value="Unassembled WGS sequence"/>
</dbReference>
<organism evidence="1 2">
    <name type="scientific">Brassica napus</name>
    <name type="common">Rape</name>
    <dbReference type="NCBI Taxonomy" id="3708"/>
    <lineage>
        <taxon>Eukaryota</taxon>
        <taxon>Viridiplantae</taxon>
        <taxon>Streptophyta</taxon>
        <taxon>Embryophyta</taxon>
        <taxon>Tracheophyta</taxon>
        <taxon>Spermatophyta</taxon>
        <taxon>Magnoliopsida</taxon>
        <taxon>eudicotyledons</taxon>
        <taxon>Gunneridae</taxon>
        <taxon>Pentapetalae</taxon>
        <taxon>rosids</taxon>
        <taxon>malvids</taxon>
        <taxon>Brassicales</taxon>
        <taxon>Brassicaceae</taxon>
        <taxon>Brassiceae</taxon>
        <taxon>Brassica</taxon>
    </lineage>
</organism>
<dbReference type="AlphaFoldDB" id="A0A078JAC8"/>
<dbReference type="PaxDb" id="3708-A0A078JAC8"/>
<dbReference type="Gramene" id="CDY60834">
    <property type="protein sequence ID" value="CDY60834"/>
    <property type="gene ID" value="GSBRNA2T00030113001"/>
</dbReference>
<proteinExistence type="predicted"/>
<keyword evidence="2" id="KW-1185">Reference proteome</keyword>
<evidence type="ECO:0000313" key="2">
    <source>
        <dbReference type="Proteomes" id="UP000028999"/>
    </source>
</evidence>